<accession>A0AA38NUJ0</accession>
<organism evidence="6 7">
    <name type="scientific">Lentinula raphanica</name>
    <dbReference type="NCBI Taxonomy" id="153919"/>
    <lineage>
        <taxon>Eukaryota</taxon>
        <taxon>Fungi</taxon>
        <taxon>Dikarya</taxon>
        <taxon>Basidiomycota</taxon>
        <taxon>Agaricomycotina</taxon>
        <taxon>Agaricomycetes</taxon>
        <taxon>Agaricomycetidae</taxon>
        <taxon>Agaricales</taxon>
        <taxon>Marasmiineae</taxon>
        <taxon>Omphalotaceae</taxon>
        <taxon>Lentinula</taxon>
    </lineage>
</organism>
<keyword evidence="7" id="KW-1185">Reference proteome</keyword>
<keyword evidence="4" id="KW-0862">Zinc</keyword>
<comment type="caution">
    <text evidence="6">The sequence shown here is derived from an EMBL/GenBank/DDBJ whole genome shotgun (WGS) entry which is preliminary data.</text>
</comment>
<protein>
    <submittedName>
        <fullName evidence="6">Uncharacterized protein</fullName>
    </submittedName>
</protein>
<keyword evidence="5" id="KW-0539">Nucleus</keyword>
<evidence type="ECO:0000313" key="7">
    <source>
        <dbReference type="Proteomes" id="UP001163846"/>
    </source>
</evidence>
<feature type="non-terminal residue" evidence="6">
    <location>
        <position position="121"/>
    </location>
</feature>
<keyword evidence="2" id="KW-0479">Metal-binding</keyword>
<evidence type="ECO:0000313" key="6">
    <source>
        <dbReference type="EMBL" id="KAJ3830888.1"/>
    </source>
</evidence>
<name>A0AA38NUJ0_9AGAR</name>
<sequence>LQKEGRPSHYVPSKVTVARDVKKLYVACKEKLGQELQSYEYLLPLELDCWSSPNHRAFMSIITKMLRRDRDGKEVLTGVLLNFVELPCSHSAINMAKTVAQTLEEYGVADKVSIVALLKRL</sequence>
<dbReference type="PANTHER" id="PTHR46481">
    <property type="entry name" value="ZINC FINGER BED DOMAIN-CONTAINING PROTEIN 4"/>
    <property type="match status" value="1"/>
</dbReference>
<dbReference type="AlphaFoldDB" id="A0AA38NUJ0"/>
<proteinExistence type="predicted"/>
<keyword evidence="3" id="KW-0863">Zinc-finger</keyword>
<evidence type="ECO:0000256" key="4">
    <source>
        <dbReference type="ARBA" id="ARBA00022833"/>
    </source>
</evidence>
<evidence type="ECO:0000256" key="2">
    <source>
        <dbReference type="ARBA" id="ARBA00022723"/>
    </source>
</evidence>
<dbReference type="GO" id="GO:0008270">
    <property type="term" value="F:zinc ion binding"/>
    <property type="evidence" value="ECO:0007669"/>
    <property type="project" value="UniProtKB-KW"/>
</dbReference>
<dbReference type="EMBL" id="MU808080">
    <property type="protein sequence ID" value="KAJ3830888.1"/>
    <property type="molecule type" value="Genomic_DNA"/>
</dbReference>
<gene>
    <name evidence="6" type="ORF">F5878DRAFT_550109</name>
</gene>
<evidence type="ECO:0000256" key="1">
    <source>
        <dbReference type="ARBA" id="ARBA00004123"/>
    </source>
</evidence>
<comment type="subcellular location">
    <subcellularLocation>
        <location evidence="1">Nucleus</location>
    </subcellularLocation>
</comment>
<evidence type="ECO:0000256" key="3">
    <source>
        <dbReference type="ARBA" id="ARBA00022771"/>
    </source>
</evidence>
<dbReference type="Proteomes" id="UP001163846">
    <property type="component" value="Unassembled WGS sequence"/>
</dbReference>
<reference evidence="6" key="1">
    <citation type="submission" date="2022-08" db="EMBL/GenBank/DDBJ databases">
        <authorList>
            <consortium name="DOE Joint Genome Institute"/>
            <person name="Min B."/>
            <person name="Riley R."/>
            <person name="Sierra-Patev S."/>
            <person name="Naranjo-Ortiz M."/>
            <person name="Looney B."/>
            <person name="Konkel Z."/>
            <person name="Slot J.C."/>
            <person name="Sakamoto Y."/>
            <person name="Steenwyk J.L."/>
            <person name="Rokas A."/>
            <person name="Carro J."/>
            <person name="Camarero S."/>
            <person name="Ferreira P."/>
            <person name="Molpeceres G."/>
            <person name="Ruiz-Duenas F.J."/>
            <person name="Serrano A."/>
            <person name="Henrissat B."/>
            <person name="Drula E."/>
            <person name="Hughes K.W."/>
            <person name="Mata J.L."/>
            <person name="Ishikawa N.K."/>
            <person name="Vargas-Isla R."/>
            <person name="Ushijima S."/>
            <person name="Smith C.A."/>
            <person name="Ahrendt S."/>
            <person name="Andreopoulos W."/>
            <person name="He G."/>
            <person name="Labutti K."/>
            <person name="Lipzen A."/>
            <person name="Ng V."/>
            <person name="Sandor L."/>
            <person name="Barry K."/>
            <person name="Martinez A.T."/>
            <person name="Xiao Y."/>
            <person name="Gibbons J.G."/>
            <person name="Terashima K."/>
            <person name="Hibbett D.S."/>
            <person name="Grigoriev I.V."/>
        </authorList>
    </citation>
    <scope>NUCLEOTIDE SEQUENCE</scope>
    <source>
        <strain evidence="6">TFB9207</strain>
    </source>
</reference>
<evidence type="ECO:0000256" key="5">
    <source>
        <dbReference type="ARBA" id="ARBA00023242"/>
    </source>
</evidence>
<dbReference type="PANTHER" id="PTHR46481:SF10">
    <property type="entry name" value="ZINC FINGER BED DOMAIN-CONTAINING PROTEIN 39"/>
    <property type="match status" value="1"/>
</dbReference>
<dbReference type="GO" id="GO:0005634">
    <property type="term" value="C:nucleus"/>
    <property type="evidence" value="ECO:0007669"/>
    <property type="project" value="UniProtKB-SubCell"/>
</dbReference>
<dbReference type="InterPro" id="IPR052035">
    <property type="entry name" value="ZnF_BED_domain_contain"/>
</dbReference>